<sequence length="32" mass="3690">MGRSSTIPNVLIVDLSRLCCISKRMTYIRCPY</sequence>
<reference evidence="1" key="2">
    <citation type="submission" date="2018-08" db="UniProtKB">
        <authorList>
            <consortium name="EnsemblPlants"/>
        </authorList>
    </citation>
    <scope>IDENTIFICATION</scope>
    <source>
        <strain evidence="1">Yugu1</strain>
    </source>
</reference>
<evidence type="ECO:0000313" key="2">
    <source>
        <dbReference type="Proteomes" id="UP000004995"/>
    </source>
</evidence>
<evidence type="ECO:0000313" key="1">
    <source>
        <dbReference type="EnsemblPlants" id="KQL29571"/>
    </source>
</evidence>
<dbReference type="InParanoid" id="K3Z1A3"/>
<dbReference type="AlphaFoldDB" id="K3Z1A3"/>
<dbReference type="EnsemblPlants" id="KQL29571">
    <property type="protein sequence ID" value="KQL29571"/>
    <property type="gene ID" value="SETIT_020321mg"/>
</dbReference>
<accession>K3Z1A3</accession>
<dbReference type="HOGENOM" id="CLU_3393047_0_0_1"/>
<keyword evidence="2" id="KW-1185">Reference proteome</keyword>
<organism evidence="1 2">
    <name type="scientific">Setaria italica</name>
    <name type="common">Foxtail millet</name>
    <name type="synonym">Panicum italicum</name>
    <dbReference type="NCBI Taxonomy" id="4555"/>
    <lineage>
        <taxon>Eukaryota</taxon>
        <taxon>Viridiplantae</taxon>
        <taxon>Streptophyta</taxon>
        <taxon>Embryophyta</taxon>
        <taxon>Tracheophyta</taxon>
        <taxon>Spermatophyta</taxon>
        <taxon>Magnoliopsida</taxon>
        <taxon>Liliopsida</taxon>
        <taxon>Poales</taxon>
        <taxon>Poaceae</taxon>
        <taxon>PACMAD clade</taxon>
        <taxon>Panicoideae</taxon>
        <taxon>Panicodae</taxon>
        <taxon>Paniceae</taxon>
        <taxon>Cenchrinae</taxon>
        <taxon>Setaria</taxon>
    </lineage>
</organism>
<reference evidence="2" key="1">
    <citation type="journal article" date="2012" name="Nat. Biotechnol.">
        <title>Reference genome sequence of the model plant Setaria.</title>
        <authorList>
            <person name="Bennetzen J.L."/>
            <person name="Schmutz J."/>
            <person name="Wang H."/>
            <person name="Percifield R."/>
            <person name="Hawkins J."/>
            <person name="Pontaroli A.C."/>
            <person name="Estep M."/>
            <person name="Feng L."/>
            <person name="Vaughn J.N."/>
            <person name="Grimwood J."/>
            <person name="Jenkins J."/>
            <person name="Barry K."/>
            <person name="Lindquist E."/>
            <person name="Hellsten U."/>
            <person name="Deshpande S."/>
            <person name="Wang X."/>
            <person name="Wu X."/>
            <person name="Mitros T."/>
            <person name="Triplett J."/>
            <person name="Yang X."/>
            <person name="Ye C.Y."/>
            <person name="Mauro-Herrera M."/>
            <person name="Wang L."/>
            <person name="Li P."/>
            <person name="Sharma M."/>
            <person name="Sharma R."/>
            <person name="Ronald P.C."/>
            <person name="Panaud O."/>
            <person name="Kellogg E.A."/>
            <person name="Brutnell T.P."/>
            <person name="Doust A.N."/>
            <person name="Tuskan G.A."/>
            <person name="Rokhsar D."/>
            <person name="Devos K.M."/>
        </authorList>
    </citation>
    <scope>NUCLEOTIDE SEQUENCE [LARGE SCALE GENOMIC DNA]</scope>
    <source>
        <strain evidence="2">cv. Yugu1</strain>
    </source>
</reference>
<proteinExistence type="predicted"/>
<dbReference type="EMBL" id="AGNK02000296">
    <property type="status" value="NOT_ANNOTATED_CDS"/>
    <property type="molecule type" value="Genomic_DNA"/>
</dbReference>
<protein>
    <submittedName>
        <fullName evidence="1">Uncharacterized protein</fullName>
    </submittedName>
</protein>
<name>K3Z1A3_SETIT</name>
<dbReference type="Gramene" id="KQL29571">
    <property type="protein sequence ID" value="KQL29571"/>
    <property type="gene ID" value="SETIT_020321mg"/>
</dbReference>
<dbReference type="Proteomes" id="UP000004995">
    <property type="component" value="Unassembled WGS sequence"/>
</dbReference>